<keyword evidence="5" id="KW-0406">Ion transport</keyword>
<dbReference type="Gene3D" id="3.10.580.10">
    <property type="entry name" value="CBS-domain"/>
    <property type="match status" value="1"/>
</dbReference>
<proteinExistence type="predicted"/>
<keyword evidence="7" id="KW-0869">Chloride channel</keyword>
<evidence type="ECO:0000256" key="4">
    <source>
        <dbReference type="ARBA" id="ARBA00022989"/>
    </source>
</evidence>
<reference evidence="13 14" key="1">
    <citation type="submission" date="2020-08" db="EMBL/GenBank/DDBJ databases">
        <title>Genomic Encyclopedia of Type Strains, Phase III (KMG-III): the genomes of soil and plant-associated and newly described type strains.</title>
        <authorList>
            <person name="Whitman W."/>
        </authorList>
    </citation>
    <scope>NUCLEOTIDE SEQUENCE [LARGE SCALE GENOMIC DNA]</scope>
    <source>
        <strain evidence="13 14">CECT 8803</strain>
    </source>
</reference>
<dbReference type="PROSITE" id="PS51371">
    <property type="entry name" value="CBS"/>
    <property type="match status" value="1"/>
</dbReference>
<dbReference type="InterPro" id="IPR014743">
    <property type="entry name" value="Cl-channel_core"/>
</dbReference>
<feature type="transmembrane region" description="Helical" evidence="11">
    <location>
        <begin position="339"/>
        <end position="359"/>
    </location>
</feature>
<dbReference type="InterPro" id="IPR001807">
    <property type="entry name" value="ClC"/>
</dbReference>
<name>A0A839STY5_9PROT</name>
<protein>
    <submittedName>
        <fullName evidence="13">CIC family chloride channel protein</fullName>
    </submittedName>
</protein>
<dbReference type="GO" id="GO:0034707">
    <property type="term" value="C:chloride channel complex"/>
    <property type="evidence" value="ECO:0007669"/>
    <property type="project" value="UniProtKB-KW"/>
</dbReference>
<feature type="transmembrane region" description="Helical" evidence="11">
    <location>
        <begin position="92"/>
        <end position="111"/>
    </location>
</feature>
<evidence type="ECO:0000256" key="8">
    <source>
        <dbReference type="ARBA" id="ARBA00023214"/>
    </source>
</evidence>
<evidence type="ECO:0000313" key="13">
    <source>
        <dbReference type="EMBL" id="MBB3064866.1"/>
    </source>
</evidence>
<dbReference type="PANTHER" id="PTHR43427">
    <property type="entry name" value="CHLORIDE CHANNEL PROTEIN CLC-E"/>
    <property type="match status" value="1"/>
</dbReference>
<feature type="transmembrane region" description="Helical" evidence="11">
    <location>
        <begin position="428"/>
        <end position="450"/>
    </location>
</feature>
<keyword evidence="9" id="KW-0407">Ion channel</keyword>
<evidence type="ECO:0000256" key="3">
    <source>
        <dbReference type="ARBA" id="ARBA00022692"/>
    </source>
</evidence>
<feature type="transmembrane region" description="Helical" evidence="11">
    <location>
        <begin position="220"/>
        <end position="244"/>
    </location>
</feature>
<keyword evidence="4 11" id="KW-1133">Transmembrane helix</keyword>
<dbReference type="InterPro" id="IPR050368">
    <property type="entry name" value="ClC-type_chloride_channel"/>
</dbReference>
<sequence>MDEPEDAGMISIADFDLGRRLRRQRRILALRWYRTRRALQSPHLKLFLLSILVGLAGGLAGIGFRLGIDFFQWLALSVRGENLLAAIDAVPWWRILLSPMLGGLIIGLFVYHFMPGRQQPQAVSQVIEASAFRGGRMSSIVGLKAAVVNALSIGCGGSVGREGPVVHLGASIGSFFANRLHLGRAMSRTLLGCGVAAAVAASFNAPIAGVFFALEVVVGHYALSAFAPVVVASVLGTMVSRMYFGDFPAFVLPATREITSFFEFPAFALLGIISAIAAILFMRSIMAVEDTWLRFPKVPSWARPAIGGLAVGCIALVFPQVLGVGYGATDAALSETLPLWLLFALILMKTLATALSLGSGFGGGIFSPSLFLGAMVGGAFGVLATSVFPDLSSGHGAYTIVGMGAVSGAVLGAPISTVLIIFEMTNDYALTIAVMIATAIASIITQQLFGKSFFQWQLERRGISLAGGREVGLLRALEVSGFTDKAVESVDPSTPLAEVRRKLAAAPWSLLAVVDDDERLVGLISFPDLAELAFDSSSDEIMVAQDTMHKAGYLLTARDDLQTAVQAFGASGEVHLPVVFDREEQRFLGFVHEHEVMVAYHRTLQQARREERGEV</sequence>
<keyword evidence="8" id="KW-0868">Chloride</keyword>
<dbReference type="Pfam" id="PF00571">
    <property type="entry name" value="CBS"/>
    <property type="match status" value="1"/>
</dbReference>
<evidence type="ECO:0000256" key="5">
    <source>
        <dbReference type="ARBA" id="ARBA00023065"/>
    </source>
</evidence>
<dbReference type="GO" id="GO:0005254">
    <property type="term" value="F:chloride channel activity"/>
    <property type="evidence" value="ECO:0007669"/>
    <property type="project" value="UniProtKB-KW"/>
</dbReference>
<dbReference type="PANTHER" id="PTHR43427:SF6">
    <property type="entry name" value="CHLORIDE CHANNEL PROTEIN CLC-E"/>
    <property type="match status" value="1"/>
</dbReference>
<feature type="transmembrane region" description="Helical" evidence="11">
    <location>
        <begin position="46"/>
        <end position="68"/>
    </location>
</feature>
<dbReference type="Gene3D" id="1.10.3080.10">
    <property type="entry name" value="Clc chloride channel"/>
    <property type="match status" value="1"/>
</dbReference>
<dbReference type="SUPFAM" id="SSF54631">
    <property type="entry name" value="CBS-domain pair"/>
    <property type="match status" value="1"/>
</dbReference>
<accession>A0A839STY5</accession>
<feature type="transmembrane region" description="Helical" evidence="11">
    <location>
        <begin position="400"/>
        <end position="422"/>
    </location>
</feature>
<dbReference type="InterPro" id="IPR000644">
    <property type="entry name" value="CBS_dom"/>
</dbReference>
<keyword evidence="14" id="KW-1185">Reference proteome</keyword>
<dbReference type="CDD" id="cd00400">
    <property type="entry name" value="Voltage_gated_ClC"/>
    <property type="match status" value="1"/>
</dbReference>
<gene>
    <name evidence="13" type="ORF">FHR98_001138</name>
</gene>
<evidence type="ECO:0000313" key="14">
    <source>
        <dbReference type="Proteomes" id="UP000581135"/>
    </source>
</evidence>
<feature type="transmembrane region" description="Helical" evidence="11">
    <location>
        <begin position="189"/>
        <end position="214"/>
    </location>
</feature>
<feature type="transmembrane region" description="Helical" evidence="11">
    <location>
        <begin position="365"/>
        <end position="388"/>
    </location>
</feature>
<feature type="transmembrane region" description="Helical" evidence="11">
    <location>
        <begin position="305"/>
        <end position="327"/>
    </location>
</feature>
<keyword evidence="3 11" id="KW-0812">Transmembrane</keyword>
<keyword evidence="2" id="KW-0813">Transport</keyword>
<evidence type="ECO:0000256" key="7">
    <source>
        <dbReference type="ARBA" id="ARBA00023173"/>
    </source>
</evidence>
<dbReference type="EMBL" id="JACHXA010000002">
    <property type="protein sequence ID" value="MBB3064866.1"/>
    <property type="molecule type" value="Genomic_DNA"/>
</dbReference>
<evidence type="ECO:0000256" key="9">
    <source>
        <dbReference type="ARBA" id="ARBA00023303"/>
    </source>
</evidence>
<keyword evidence="6 11" id="KW-0472">Membrane</keyword>
<comment type="caution">
    <text evidence="13">The sequence shown here is derived from an EMBL/GenBank/DDBJ whole genome shotgun (WGS) entry which is preliminary data.</text>
</comment>
<dbReference type="Pfam" id="PF00654">
    <property type="entry name" value="Voltage_CLC"/>
    <property type="match status" value="1"/>
</dbReference>
<comment type="subcellular location">
    <subcellularLocation>
        <location evidence="1">Membrane</location>
        <topology evidence="1">Multi-pass membrane protein</topology>
    </subcellularLocation>
</comment>
<evidence type="ECO:0000256" key="6">
    <source>
        <dbReference type="ARBA" id="ARBA00023136"/>
    </source>
</evidence>
<dbReference type="Proteomes" id="UP000581135">
    <property type="component" value="Unassembled WGS sequence"/>
</dbReference>
<evidence type="ECO:0000256" key="10">
    <source>
        <dbReference type="PROSITE-ProRule" id="PRU00703"/>
    </source>
</evidence>
<dbReference type="PRINTS" id="PR00762">
    <property type="entry name" value="CLCHANNEL"/>
</dbReference>
<dbReference type="RefSeq" id="WP_221205735.1">
    <property type="nucleotide sequence ID" value="NZ_JACHXA010000002.1"/>
</dbReference>
<evidence type="ECO:0000256" key="1">
    <source>
        <dbReference type="ARBA" id="ARBA00004141"/>
    </source>
</evidence>
<evidence type="ECO:0000256" key="11">
    <source>
        <dbReference type="SAM" id="Phobius"/>
    </source>
</evidence>
<dbReference type="InterPro" id="IPR046342">
    <property type="entry name" value="CBS_dom_sf"/>
</dbReference>
<organism evidence="13 14">
    <name type="scientific">Limibacillus halophilus</name>
    <dbReference type="NCBI Taxonomy" id="1579333"/>
    <lineage>
        <taxon>Bacteria</taxon>
        <taxon>Pseudomonadati</taxon>
        <taxon>Pseudomonadota</taxon>
        <taxon>Alphaproteobacteria</taxon>
        <taxon>Rhodospirillales</taxon>
        <taxon>Rhodovibrionaceae</taxon>
        <taxon>Limibacillus</taxon>
    </lineage>
</organism>
<dbReference type="AlphaFoldDB" id="A0A839STY5"/>
<keyword evidence="10" id="KW-0129">CBS domain</keyword>
<evidence type="ECO:0000256" key="2">
    <source>
        <dbReference type="ARBA" id="ARBA00022448"/>
    </source>
</evidence>
<feature type="domain" description="CBS" evidence="12">
    <location>
        <begin position="483"/>
        <end position="540"/>
    </location>
</feature>
<feature type="transmembrane region" description="Helical" evidence="11">
    <location>
        <begin position="264"/>
        <end position="285"/>
    </location>
</feature>
<evidence type="ECO:0000259" key="12">
    <source>
        <dbReference type="PROSITE" id="PS51371"/>
    </source>
</evidence>
<dbReference type="SUPFAM" id="SSF81340">
    <property type="entry name" value="Clc chloride channel"/>
    <property type="match status" value="1"/>
</dbReference>